<feature type="region of interest" description="Disordered" evidence="1">
    <location>
        <begin position="38"/>
        <end position="81"/>
    </location>
</feature>
<organism evidence="2">
    <name type="scientific">Favella ehrenbergii</name>
    <dbReference type="NCBI Taxonomy" id="182087"/>
    <lineage>
        <taxon>Eukaryota</taxon>
        <taxon>Sar</taxon>
        <taxon>Alveolata</taxon>
        <taxon>Ciliophora</taxon>
        <taxon>Intramacronucleata</taxon>
        <taxon>Spirotrichea</taxon>
        <taxon>Choreotrichia</taxon>
        <taxon>Tintinnida</taxon>
        <taxon>Xystonellidae</taxon>
        <taxon>Favella</taxon>
    </lineage>
</organism>
<evidence type="ECO:0000313" key="2">
    <source>
        <dbReference type="EMBL" id="CAE0312832.1"/>
    </source>
</evidence>
<reference evidence="2" key="1">
    <citation type="submission" date="2021-01" db="EMBL/GenBank/DDBJ databases">
        <authorList>
            <person name="Corre E."/>
            <person name="Pelletier E."/>
            <person name="Niang G."/>
            <person name="Scheremetjew M."/>
            <person name="Finn R."/>
            <person name="Kale V."/>
            <person name="Holt S."/>
            <person name="Cochrane G."/>
            <person name="Meng A."/>
            <person name="Brown T."/>
            <person name="Cohen L."/>
        </authorList>
    </citation>
    <scope>NUCLEOTIDE SEQUENCE</scope>
    <source>
        <strain evidence="2">Fehren 1</strain>
    </source>
</reference>
<evidence type="ECO:0000256" key="1">
    <source>
        <dbReference type="SAM" id="MobiDB-lite"/>
    </source>
</evidence>
<feature type="compositionally biased region" description="Polar residues" evidence="1">
    <location>
        <begin position="61"/>
        <end position="74"/>
    </location>
</feature>
<proteinExistence type="predicted"/>
<dbReference type="AlphaFoldDB" id="A0A7S3MQV7"/>
<protein>
    <submittedName>
        <fullName evidence="2">Uncharacterized protein</fullName>
    </submittedName>
</protein>
<gene>
    <name evidence="2" type="ORF">FEHR0123_LOCUS7754</name>
</gene>
<dbReference type="EMBL" id="HBIE01025393">
    <property type="protein sequence ID" value="CAE0312832.1"/>
    <property type="molecule type" value="Transcribed_RNA"/>
</dbReference>
<sequence>MKVLQEAIKKNTRLNLKEINAGLNKFNKTDLKSLLQSKLGGADGSESTTSAVTAEDERTDIATSGPSTRKNSVSGGSGLQSDDPLHLVDILAGPDGQQADFFTYELSQCLKLY</sequence>
<accession>A0A7S3MQV7</accession>
<name>A0A7S3MQV7_9SPIT</name>